<feature type="domain" description="HTH cro/C1-type" evidence="1">
    <location>
        <begin position="9"/>
        <end position="63"/>
    </location>
</feature>
<dbReference type="PROSITE" id="PS50943">
    <property type="entry name" value="HTH_CROC1"/>
    <property type="match status" value="1"/>
</dbReference>
<dbReference type="Proteomes" id="UP001236014">
    <property type="component" value="Chromosome"/>
</dbReference>
<dbReference type="PANTHER" id="PTHR35010">
    <property type="entry name" value="BLL4672 PROTEIN-RELATED"/>
    <property type="match status" value="1"/>
</dbReference>
<dbReference type="InterPro" id="IPR001387">
    <property type="entry name" value="Cro/C1-type_HTH"/>
</dbReference>
<keyword evidence="3" id="KW-1185">Reference proteome</keyword>
<evidence type="ECO:0000259" key="1">
    <source>
        <dbReference type="PROSITE" id="PS50943"/>
    </source>
</evidence>
<dbReference type="CDD" id="cd00093">
    <property type="entry name" value="HTH_XRE"/>
    <property type="match status" value="1"/>
</dbReference>
<dbReference type="PANTHER" id="PTHR35010:SF4">
    <property type="entry name" value="BLL5781 PROTEIN"/>
    <property type="match status" value="1"/>
</dbReference>
<evidence type="ECO:0000313" key="3">
    <source>
        <dbReference type="Proteomes" id="UP001236014"/>
    </source>
</evidence>
<name>A0A9Y2IL43_9PSEU</name>
<dbReference type="EMBL" id="CP127294">
    <property type="protein sequence ID" value="WIX81797.1"/>
    <property type="molecule type" value="Genomic_DNA"/>
</dbReference>
<dbReference type="Gene3D" id="1.10.260.40">
    <property type="entry name" value="lambda repressor-like DNA-binding domains"/>
    <property type="match status" value="1"/>
</dbReference>
<dbReference type="Pfam" id="PF17765">
    <property type="entry name" value="MLTR_LBD"/>
    <property type="match status" value="1"/>
</dbReference>
<proteinExistence type="predicted"/>
<dbReference type="InterPro" id="IPR010982">
    <property type="entry name" value="Lambda_DNA-bd_dom_sf"/>
</dbReference>
<evidence type="ECO:0000313" key="2">
    <source>
        <dbReference type="EMBL" id="WIX81797.1"/>
    </source>
</evidence>
<dbReference type="KEGG" id="acab:QRX50_14070"/>
<dbReference type="RefSeq" id="WP_285972379.1">
    <property type="nucleotide sequence ID" value="NZ_CP127294.1"/>
</dbReference>
<dbReference type="Pfam" id="PF01381">
    <property type="entry name" value="HTH_3"/>
    <property type="match status" value="1"/>
</dbReference>
<dbReference type="SMART" id="SM00530">
    <property type="entry name" value="HTH_XRE"/>
    <property type="match status" value="1"/>
</dbReference>
<dbReference type="SUPFAM" id="SSF47413">
    <property type="entry name" value="lambda repressor-like DNA-binding domains"/>
    <property type="match status" value="1"/>
</dbReference>
<sequence length="267" mass="28635">MDPAFATALRDARTRRRLSQLDLALAAGTTQRHVSFLERGRSTPGRGMVVRVAEALGLPLRERNALLLTAGFAPSYAETPLDDPRLAPVLDSLAALLDGHRPYPALIVDRYGTLVSANDAFTLLTEGVAGELLAPPVNVLRLALHPDGMAPRIHNFADWAQHVLERPRQGLPDPRQAELLDELTSYLPAPSPPSPDHLGFAVPLQLSTSLGDLRLITAITRLTTAVDVTIAELSLETFLPADAETAALLTAQPTPSAAPRTTQPQPT</sequence>
<gene>
    <name evidence="2" type="ORF">QRX50_14070</name>
</gene>
<dbReference type="InterPro" id="IPR041413">
    <property type="entry name" value="MLTR_LBD"/>
</dbReference>
<protein>
    <submittedName>
        <fullName evidence="2">Helix-turn-helix transcriptional regulator</fullName>
    </submittedName>
</protein>
<reference evidence="2 3" key="1">
    <citation type="submission" date="2023-06" db="EMBL/GenBank/DDBJ databases">
        <authorList>
            <person name="Oyuntsetseg B."/>
            <person name="Kim S.B."/>
        </authorList>
    </citation>
    <scope>NUCLEOTIDE SEQUENCE [LARGE SCALE GENOMIC DNA]</scope>
    <source>
        <strain evidence="2 3">2-15</strain>
    </source>
</reference>
<dbReference type="GO" id="GO:0003677">
    <property type="term" value="F:DNA binding"/>
    <property type="evidence" value="ECO:0007669"/>
    <property type="project" value="InterPro"/>
</dbReference>
<dbReference type="Gene3D" id="3.30.450.180">
    <property type="match status" value="1"/>
</dbReference>
<accession>A0A9Y2IL43</accession>
<organism evidence="2 3">
    <name type="scientific">Amycolatopsis carbonis</name>
    <dbReference type="NCBI Taxonomy" id="715471"/>
    <lineage>
        <taxon>Bacteria</taxon>
        <taxon>Bacillati</taxon>
        <taxon>Actinomycetota</taxon>
        <taxon>Actinomycetes</taxon>
        <taxon>Pseudonocardiales</taxon>
        <taxon>Pseudonocardiaceae</taxon>
        <taxon>Amycolatopsis</taxon>
    </lineage>
</organism>
<dbReference type="AlphaFoldDB" id="A0A9Y2IL43"/>